<gene>
    <name evidence="1" type="ORF">METZ01_LOCUS139992</name>
</gene>
<evidence type="ECO:0000313" key="1">
    <source>
        <dbReference type="EMBL" id="SVA87138.1"/>
    </source>
</evidence>
<name>A0A381ZCW8_9ZZZZ</name>
<accession>A0A381ZCW8</accession>
<protein>
    <submittedName>
        <fullName evidence="1">Uncharacterized protein</fullName>
    </submittedName>
</protein>
<dbReference type="EMBL" id="UINC01020848">
    <property type="protein sequence ID" value="SVA87138.1"/>
    <property type="molecule type" value="Genomic_DNA"/>
</dbReference>
<sequence length="294" mass="34212">MSDDEKSTELNKLLRQQQKDGIFGGEKQEYFTVADLTTPAVEPLRTVEQNVLALILYWSDTDVCPSRDMGGTKYNYWCNILRDCARWQDPKNDEHTPRPRPDYNFHDLEMTPGKQDIELAKTIIDYYKIKLSHRALTGDIPLSEYENKLGSFINTKPNQFKFDEIGLAVRLPETYNVDLIFDGFIQDYDSLPPYDSDWTTSLSTPSTKRPLVLNFIRKVDILGSKEQNIRYYFECDKELYCMKFPENNSLLHVLDVVLENSNNILKISAATTPTVLYLNSNFWYNMVHDGWILE</sequence>
<organism evidence="1">
    <name type="scientific">marine metagenome</name>
    <dbReference type="NCBI Taxonomy" id="408172"/>
    <lineage>
        <taxon>unclassified sequences</taxon>
        <taxon>metagenomes</taxon>
        <taxon>ecological metagenomes</taxon>
    </lineage>
</organism>
<reference evidence="1" key="1">
    <citation type="submission" date="2018-05" db="EMBL/GenBank/DDBJ databases">
        <authorList>
            <person name="Lanie J.A."/>
            <person name="Ng W.-L."/>
            <person name="Kazmierczak K.M."/>
            <person name="Andrzejewski T.M."/>
            <person name="Davidsen T.M."/>
            <person name="Wayne K.J."/>
            <person name="Tettelin H."/>
            <person name="Glass J.I."/>
            <person name="Rusch D."/>
            <person name="Podicherti R."/>
            <person name="Tsui H.-C.T."/>
            <person name="Winkler M.E."/>
        </authorList>
    </citation>
    <scope>NUCLEOTIDE SEQUENCE</scope>
</reference>
<dbReference type="AlphaFoldDB" id="A0A381ZCW8"/>
<proteinExistence type="predicted"/>